<sequence>MSSITSALTAPASPAGEAAALREGLLQRPSARREAIEQLRERVDALRRELDAANTRPSVMAAEVGARYAEGREREAAAELHVAARTGKMQAEKLRELEDELRYRDGRIKVLRKRIASNAGAPSSFPKNF</sequence>
<keyword evidence="2" id="KW-1185">Reference proteome</keyword>
<dbReference type="EMBL" id="CM029046">
    <property type="protein sequence ID" value="KAG2586116.1"/>
    <property type="molecule type" value="Genomic_DNA"/>
</dbReference>
<name>A0A8T0RMI0_PANVG</name>
<dbReference type="AlphaFoldDB" id="A0A8T0RMI0"/>
<proteinExistence type="predicted"/>
<evidence type="ECO:0000313" key="1">
    <source>
        <dbReference type="EMBL" id="KAG2586116.1"/>
    </source>
</evidence>
<gene>
    <name evidence="1" type="ORF">PVAP13_5NG022300</name>
</gene>
<evidence type="ECO:0000313" key="2">
    <source>
        <dbReference type="Proteomes" id="UP000823388"/>
    </source>
</evidence>
<reference evidence="1" key="1">
    <citation type="submission" date="2020-05" db="EMBL/GenBank/DDBJ databases">
        <title>WGS assembly of Panicum virgatum.</title>
        <authorList>
            <person name="Lovell J.T."/>
            <person name="Jenkins J."/>
            <person name="Shu S."/>
            <person name="Juenger T.E."/>
            <person name="Schmutz J."/>
        </authorList>
    </citation>
    <scope>NUCLEOTIDE SEQUENCE</scope>
    <source>
        <strain evidence="1">AP13</strain>
    </source>
</reference>
<dbReference type="PANTHER" id="PTHR36080">
    <property type="entry name" value="DBJ|BAA96220.1"/>
    <property type="match status" value="1"/>
</dbReference>
<dbReference type="PANTHER" id="PTHR36080:SF2">
    <property type="entry name" value="OBERON COILED-COIL REGION DOMAIN-CONTAINING PROTEIN"/>
    <property type="match status" value="1"/>
</dbReference>
<organism evidence="1 2">
    <name type="scientific">Panicum virgatum</name>
    <name type="common">Blackwell switchgrass</name>
    <dbReference type="NCBI Taxonomy" id="38727"/>
    <lineage>
        <taxon>Eukaryota</taxon>
        <taxon>Viridiplantae</taxon>
        <taxon>Streptophyta</taxon>
        <taxon>Embryophyta</taxon>
        <taxon>Tracheophyta</taxon>
        <taxon>Spermatophyta</taxon>
        <taxon>Magnoliopsida</taxon>
        <taxon>Liliopsida</taxon>
        <taxon>Poales</taxon>
        <taxon>Poaceae</taxon>
        <taxon>PACMAD clade</taxon>
        <taxon>Panicoideae</taxon>
        <taxon>Panicodae</taxon>
        <taxon>Paniceae</taxon>
        <taxon>Panicinae</taxon>
        <taxon>Panicum</taxon>
        <taxon>Panicum sect. Hiantes</taxon>
    </lineage>
</organism>
<accession>A0A8T0RMI0</accession>
<protein>
    <submittedName>
        <fullName evidence="1">Uncharacterized protein</fullName>
    </submittedName>
</protein>
<dbReference type="Proteomes" id="UP000823388">
    <property type="component" value="Chromosome 5N"/>
</dbReference>
<comment type="caution">
    <text evidence="1">The sequence shown here is derived from an EMBL/GenBank/DDBJ whole genome shotgun (WGS) entry which is preliminary data.</text>
</comment>